<gene>
    <name evidence="2" type="ORF">QPK24_04900</name>
</gene>
<evidence type="ECO:0000313" key="2">
    <source>
        <dbReference type="EMBL" id="WIV20058.1"/>
    </source>
</evidence>
<dbReference type="RefSeq" id="WP_285746642.1">
    <property type="nucleotide sequence ID" value="NZ_CP127162.1"/>
</dbReference>
<proteinExistence type="predicted"/>
<accession>A0ABY8X4T0</accession>
<evidence type="ECO:0000313" key="3">
    <source>
        <dbReference type="Proteomes" id="UP001236415"/>
    </source>
</evidence>
<evidence type="ECO:0000256" key="1">
    <source>
        <dbReference type="SAM" id="Phobius"/>
    </source>
</evidence>
<keyword evidence="1" id="KW-0472">Membrane</keyword>
<name>A0ABY8X4T0_9BACL</name>
<keyword evidence="1" id="KW-0812">Transmembrane</keyword>
<organism evidence="2 3">
    <name type="scientific">Paenibacillus polygoni</name>
    <dbReference type="NCBI Taxonomy" id="3050112"/>
    <lineage>
        <taxon>Bacteria</taxon>
        <taxon>Bacillati</taxon>
        <taxon>Bacillota</taxon>
        <taxon>Bacilli</taxon>
        <taxon>Bacillales</taxon>
        <taxon>Paenibacillaceae</taxon>
        <taxon>Paenibacillus</taxon>
    </lineage>
</organism>
<keyword evidence="3" id="KW-1185">Reference proteome</keyword>
<dbReference type="EMBL" id="CP127162">
    <property type="protein sequence ID" value="WIV20058.1"/>
    <property type="molecule type" value="Genomic_DNA"/>
</dbReference>
<reference evidence="2 3" key="1">
    <citation type="submission" date="2023-06" db="EMBL/GenBank/DDBJ databases">
        <title>Paenibacillus polygonum sp. nov., an endophytic bacterium, isolated from Polygonum lapathifolium L. in Nanji Wetland National Nature Reserve, South of Poyang Lake, Jiangxi Province, China.</title>
        <authorList>
            <person name="Yu Z."/>
        </authorList>
    </citation>
    <scope>NUCLEOTIDE SEQUENCE [LARGE SCALE GENOMIC DNA]</scope>
    <source>
        <strain evidence="2 3">C31</strain>
    </source>
</reference>
<evidence type="ECO:0008006" key="4">
    <source>
        <dbReference type="Google" id="ProtNLM"/>
    </source>
</evidence>
<sequence>MKHFKDEIDNIKIPDSMNDRVRVGVEMAENERKKRKKSRQAISLAVAASIVIIIGSVGALNETFASAVKGYFSDIKKWDGTVTGTEFNQASNDIKVTSGKISKEQGSVIIPIEVEILNKMQAPYALIEVLSVGQFEIKDSEGKLLDPTSIRFVSNADIPADYTISNEENLLEEVKSENDKKRIFKADLVIPSQDNIEVIISSFQGQAKADAPIRITGDWRINVSTN</sequence>
<protein>
    <recommendedName>
        <fullName evidence="4">DUF4179 domain-containing protein</fullName>
    </recommendedName>
</protein>
<dbReference type="Proteomes" id="UP001236415">
    <property type="component" value="Chromosome"/>
</dbReference>
<keyword evidence="1" id="KW-1133">Transmembrane helix</keyword>
<feature type="transmembrane region" description="Helical" evidence="1">
    <location>
        <begin position="41"/>
        <end position="60"/>
    </location>
</feature>